<feature type="chain" id="PRO_5043132588" evidence="3">
    <location>
        <begin position="19"/>
        <end position="572"/>
    </location>
</feature>
<sequence>MILIEAVLFSLCVAPVTIVSTVCQSVAVDIEPCFGISSQTHRTQLRPMYSGAAYALKTHGRDIPLTGQPHTESTHPHACAFAFAAPTHPQFHFVTVYIKRAQLNITTGVGGEASLVFIGNSHPTLHLATVRLTKMFPVKRDFYVDTQAWPKNSTVIYMFLIHNFIGDRSGDARFHLDIALTPTYLCVLTQFQVRGSHASLRNPYDISLINLNEMFHPGWLICTTPVVADRFELKLTYRFVAYCVDYRLSCDGVVNCPRGPAALANRVFASLPQSSADEYSRGLICYAPSVNWFLVAIVLFSVINIALLFLISYVGLLRRYSPLRYLRLQSHCLRYGCCCLPARWRQRIVGSPPMFRQYSISSADLEIPLSPPTYASVEQADKTNLFARQSKSHFQWGRQKPVAVAKSGHQLPPSYSDVNEEIGVAPEGVIQKMQSLQGSSSSRPGGRSTSTSPRVKSLPQRLRRPTRRTNLGVELRVVLRRTVSRTSALLSSGFRIVRFRPTTQPSLTPETNGEGSSALQPPPPNYSEFLGGDFPRYPATVEVDHIRPPPSTPLERIPFRGNRRRRSRRRNS</sequence>
<dbReference type="WBParaSite" id="TASK_0000531401-mRNA-1">
    <property type="protein sequence ID" value="TASK_0000531401-mRNA-1"/>
    <property type="gene ID" value="TASK_0000531401"/>
</dbReference>
<evidence type="ECO:0000256" key="1">
    <source>
        <dbReference type="SAM" id="MobiDB-lite"/>
    </source>
</evidence>
<reference evidence="6" key="1">
    <citation type="submission" date="2017-02" db="UniProtKB">
        <authorList>
            <consortium name="WormBaseParasite"/>
        </authorList>
    </citation>
    <scope>IDENTIFICATION</scope>
</reference>
<feature type="compositionally biased region" description="Low complexity" evidence="1">
    <location>
        <begin position="438"/>
        <end position="460"/>
    </location>
</feature>
<feature type="signal peptide" evidence="3">
    <location>
        <begin position="1"/>
        <end position="18"/>
    </location>
</feature>
<keyword evidence="5" id="KW-1185">Reference proteome</keyword>
<feature type="compositionally biased region" description="Polar residues" evidence="1">
    <location>
        <begin position="501"/>
        <end position="519"/>
    </location>
</feature>
<feature type="region of interest" description="Disordered" evidence="1">
    <location>
        <begin position="501"/>
        <end position="572"/>
    </location>
</feature>
<evidence type="ECO:0000256" key="2">
    <source>
        <dbReference type="SAM" id="Phobius"/>
    </source>
</evidence>
<organism evidence="6">
    <name type="scientific">Taenia asiatica</name>
    <name type="common">Asian tapeworm</name>
    <dbReference type="NCBI Taxonomy" id="60517"/>
    <lineage>
        <taxon>Eukaryota</taxon>
        <taxon>Metazoa</taxon>
        <taxon>Spiralia</taxon>
        <taxon>Lophotrochozoa</taxon>
        <taxon>Platyhelminthes</taxon>
        <taxon>Cestoda</taxon>
        <taxon>Eucestoda</taxon>
        <taxon>Cyclophyllidea</taxon>
        <taxon>Taeniidae</taxon>
        <taxon>Taenia</taxon>
    </lineage>
</organism>
<reference evidence="4 5" key="2">
    <citation type="submission" date="2018-11" db="EMBL/GenBank/DDBJ databases">
        <authorList>
            <consortium name="Pathogen Informatics"/>
        </authorList>
    </citation>
    <scope>NUCLEOTIDE SEQUENCE [LARGE SCALE GENOMIC DNA]</scope>
</reference>
<evidence type="ECO:0000313" key="4">
    <source>
        <dbReference type="EMBL" id="VDK34862.1"/>
    </source>
</evidence>
<dbReference type="EMBL" id="UYRS01018406">
    <property type="protein sequence ID" value="VDK34862.1"/>
    <property type="molecule type" value="Genomic_DNA"/>
</dbReference>
<evidence type="ECO:0000256" key="3">
    <source>
        <dbReference type="SAM" id="SignalP"/>
    </source>
</evidence>
<keyword evidence="2" id="KW-0472">Membrane</keyword>
<gene>
    <name evidence="4" type="ORF">TASK_LOCUS5315</name>
</gene>
<dbReference type="OrthoDB" id="6258395at2759"/>
<dbReference type="AlphaFoldDB" id="A0A0R3W5C7"/>
<dbReference type="Proteomes" id="UP000282613">
    <property type="component" value="Unassembled WGS sequence"/>
</dbReference>
<feature type="region of interest" description="Disordered" evidence="1">
    <location>
        <begin position="434"/>
        <end position="467"/>
    </location>
</feature>
<protein>
    <submittedName>
        <fullName evidence="6">Envelope glycoprotein D</fullName>
    </submittedName>
</protein>
<feature type="transmembrane region" description="Helical" evidence="2">
    <location>
        <begin position="292"/>
        <end position="317"/>
    </location>
</feature>
<keyword evidence="3" id="KW-0732">Signal</keyword>
<name>A0A0R3W5C7_TAEAS</name>
<keyword evidence="2" id="KW-0812">Transmembrane</keyword>
<accession>A0A0R3W5C7</accession>
<keyword evidence="2" id="KW-1133">Transmembrane helix</keyword>
<proteinExistence type="predicted"/>
<evidence type="ECO:0000313" key="5">
    <source>
        <dbReference type="Proteomes" id="UP000282613"/>
    </source>
</evidence>
<feature type="compositionally biased region" description="Basic residues" evidence="1">
    <location>
        <begin position="561"/>
        <end position="572"/>
    </location>
</feature>
<evidence type="ECO:0000313" key="6">
    <source>
        <dbReference type="WBParaSite" id="TASK_0000531401-mRNA-1"/>
    </source>
</evidence>